<evidence type="ECO:0000256" key="1">
    <source>
        <dbReference type="SAM" id="Phobius"/>
    </source>
</evidence>
<keyword evidence="4" id="KW-1185">Reference proteome</keyword>
<feature type="domain" description="SPOR" evidence="2">
    <location>
        <begin position="374"/>
        <end position="451"/>
    </location>
</feature>
<reference evidence="3 4" key="1">
    <citation type="submission" date="2023-03" db="EMBL/GenBank/DDBJ databases">
        <title>Draft genome sequence of Thalassotalea insulae KCTC 62186T.</title>
        <authorList>
            <person name="Sawabe T."/>
        </authorList>
    </citation>
    <scope>NUCLEOTIDE SEQUENCE [LARGE SCALE GENOMIC DNA]</scope>
    <source>
        <strain evidence="3 4">KCTC 62186</strain>
    </source>
</reference>
<feature type="transmembrane region" description="Helical" evidence="1">
    <location>
        <begin position="203"/>
        <end position="222"/>
    </location>
</feature>
<accession>A0ABQ6GU04</accession>
<dbReference type="PROSITE" id="PS51724">
    <property type="entry name" value="SPOR"/>
    <property type="match status" value="1"/>
</dbReference>
<evidence type="ECO:0000313" key="3">
    <source>
        <dbReference type="EMBL" id="GLX78832.1"/>
    </source>
</evidence>
<keyword evidence="1" id="KW-1133">Transmembrane helix</keyword>
<proteinExistence type="predicted"/>
<dbReference type="Pfam" id="PF05036">
    <property type="entry name" value="SPOR"/>
    <property type="match status" value="1"/>
</dbReference>
<evidence type="ECO:0000259" key="2">
    <source>
        <dbReference type="PROSITE" id="PS51724"/>
    </source>
</evidence>
<dbReference type="InterPro" id="IPR036680">
    <property type="entry name" value="SPOR-like_sf"/>
</dbReference>
<keyword evidence="1" id="KW-0472">Membrane</keyword>
<sequence>MSALAQNITNQASSESVTAISATARVDYILRFSKQAILVVDNDIAVSSSVGSQYLANLSNEQNAAYITMSAKLNDLQVRCRIIEQLFGNILFDPEQSVAVSIINLVKADKQAVTIVVDNAHYLSLQLCHELTQLAEIAKKSDYQINVLMLANSQVGQVLSQNYGLFQKKLSILSAQTGQLVSISDQMFKGQSDFFTFTPFKKWLVFFLLLSSMSAAVVYSLYQRDSLGFSKVATDNSSVLVKAETKVVKEQGTQFVTDVAMDNNLLANNNDIYKALQQTETDLLVPAIAPSKAMPLDILGALQPHQKIMLDSDSDKQAVEKQTEQKTAQSQHEPVLANVEAITKQPDTSITEQVVSDNAQPNVNSEPESEPGYQDQQQGFAIQIGAFSQEQVLAEFISQFSNVTFYQYQRLLADAEVTIVTSEYYPTREQAERALNSLPLGIQQRSPWIKTISAINSEISEFQLSQSEKNQVTIPNS</sequence>
<evidence type="ECO:0000313" key="4">
    <source>
        <dbReference type="Proteomes" id="UP001157186"/>
    </source>
</evidence>
<keyword evidence="1" id="KW-0812">Transmembrane</keyword>
<dbReference type="InterPro" id="IPR007730">
    <property type="entry name" value="SPOR-like_dom"/>
</dbReference>
<organism evidence="3 4">
    <name type="scientific">Thalassotalea insulae</name>
    <dbReference type="NCBI Taxonomy" id="2056778"/>
    <lineage>
        <taxon>Bacteria</taxon>
        <taxon>Pseudomonadati</taxon>
        <taxon>Pseudomonadota</taxon>
        <taxon>Gammaproteobacteria</taxon>
        <taxon>Alteromonadales</taxon>
        <taxon>Colwelliaceae</taxon>
        <taxon>Thalassotalea</taxon>
    </lineage>
</organism>
<dbReference type="Gene3D" id="3.30.70.1070">
    <property type="entry name" value="Sporulation related repeat"/>
    <property type="match status" value="1"/>
</dbReference>
<name>A0ABQ6GU04_9GAMM</name>
<dbReference type="RefSeq" id="WP_284244705.1">
    <property type="nucleotide sequence ID" value="NZ_BSST01000001.1"/>
</dbReference>
<comment type="caution">
    <text evidence="3">The sequence shown here is derived from an EMBL/GenBank/DDBJ whole genome shotgun (WGS) entry which is preliminary data.</text>
</comment>
<dbReference type="EMBL" id="BSST01000001">
    <property type="protein sequence ID" value="GLX78832.1"/>
    <property type="molecule type" value="Genomic_DNA"/>
</dbReference>
<protein>
    <recommendedName>
        <fullName evidence="2">SPOR domain-containing protein</fullName>
    </recommendedName>
</protein>
<dbReference type="Proteomes" id="UP001157186">
    <property type="component" value="Unassembled WGS sequence"/>
</dbReference>
<gene>
    <name evidence="3" type="ORF">tinsulaeT_21720</name>
</gene>